<gene>
    <name evidence="1" type="ORF">GCM10017772_16970</name>
</gene>
<evidence type="ECO:0000313" key="1">
    <source>
        <dbReference type="EMBL" id="GHH70397.1"/>
    </source>
</evidence>
<dbReference type="Proteomes" id="UP000627369">
    <property type="component" value="Unassembled WGS sequence"/>
</dbReference>
<comment type="caution">
    <text evidence="1">The sequence shown here is derived from an EMBL/GenBank/DDBJ whole genome shotgun (WGS) entry which is preliminary data.</text>
</comment>
<reference evidence="1" key="1">
    <citation type="journal article" date="2014" name="Int. J. Syst. Evol. Microbiol.">
        <title>Complete genome sequence of Corynebacterium casei LMG S-19264T (=DSM 44701T), isolated from a smear-ripened cheese.</title>
        <authorList>
            <consortium name="US DOE Joint Genome Institute (JGI-PGF)"/>
            <person name="Walter F."/>
            <person name="Albersmeier A."/>
            <person name="Kalinowski J."/>
            <person name="Ruckert C."/>
        </authorList>
    </citation>
    <scope>NUCLEOTIDE SEQUENCE</scope>
    <source>
        <strain evidence="1">CGMCC 4.7398</strain>
    </source>
</reference>
<keyword evidence="2" id="KW-1185">Reference proteome</keyword>
<reference evidence="1" key="2">
    <citation type="submission" date="2020-09" db="EMBL/GenBank/DDBJ databases">
        <authorList>
            <person name="Sun Q."/>
            <person name="Zhou Y."/>
        </authorList>
    </citation>
    <scope>NUCLEOTIDE SEQUENCE</scope>
    <source>
        <strain evidence="1">CGMCC 4.7398</strain>
    </source>
</reference>
<protein>
    <submittedName>
        <fullName evidence="1">Uncharacterized protein</fullName>
    </submittedName>
</protein>
<organism evidence="1 2">
    <name type="scientific">Promicromonospora soli</name>
    <dbReference type="NCBI Taxonomy" id="2035533"/>
    <lineage>
        <taxon>Bacteria</taxon>
        <taxon>Bacillati</taxon>
        <taxon>Actinomycetota</taxon>
        <taxon>Actinomycetes</taxon>
        <taxon>Micrococcales</taxon>
        <taxon>Promicromonosporaceae</taxon>
        <taxon>Promicromonospora</taxon>
    </lineage>
</organism>
<accession>A0A919FQ57</accession>
<proteinExistence type="predicted"/>
<sequence>MNSLDWSRQLTSKERKSFEHRAHLLGPGSPYSRSVTAAMRRRDDLAPAGRDLVLRQDYVYLRKPIDSAVVSDRAAPPRELRPSATRISSSQGSALRFHLAVLDIAQATNKRGNRGRLPELPLAAFSGGIGWTDVLASAAVESGAGSDLSTVRDKKFRTLRSVLRTLDDAKLVGLHGPARKNGRHEGFTLRHEGGPQNEGDPIPYVVPTGRDVAAFSLPAGFITNGWVHVLADSEINLLLMVASGRAGLFPWGDSADLAPGEVAIPAEVRLRHYGIHRDPFSVARKTLAWFGLLTVREIGRHDDGRAQDDERKLHRLSLDVAGFERDALTVLRDQIQQQLARPAR</sequence>
<name>A0A919FQ57_9MICO</name>
<dbReference type="AlphaFoldDB" id="A0A919FQ57"/>
<dbReference type="EMBL" id="BNAS01000002">
    <property type="protein sequence ID" value="GHH70397.1"/>
    <property type="molecule type" value="Genomic_DNA"/>
</dbReference>
<evidence type="ECO:0000313" key="2">
    <source>
        <dbReference type="Proteomes" id="UP000627369"/>
    </source>
</evidence>